<dbReference type="EC" id="2.7.7.65" evidence="4"/>
<dbReference type="CDD" id="cd18773">
    <property type="entry name" value="PDC1_HK_sensor"/>
    <property type="match status" value="1"/>
</dbReference>
<dbReference type="GO" id="GO:0005886">
    <property type="term" value="C:plasma membrane"/>
    <property type="evidence" value="ECO:0007669"/>
    <property type="project" value="UniProtKB-SubCell"/>
</dbReference>
<organism evidence="10 11">
    <name type="scientific">Geopseudomonas guangdongensis</name>
    <dbReference type="NCBI Taxonomy" id="1245526"/>
    <lineage>
        <taxon>Bacteria</taxon>
        <taxon>Pseudomonadati</taxon>
        <taxon>Pseudomonadota</taxon>
        <taxon>Gammaproteobacteria</taxon>
        <taxon>Pseudomonadales</taxon>
        <taxon>Pseudomonadaceae</taxon>
        <taxon>Geopseudomonas</taxon>
    </lineage>
</organism>
<dbReference type="CDD" id="cd01949">
    <property type="entry name" value="GGDEF"/>
    <property type="match status" value="1"/>
</dbReference>
<dbReference type="AlphaFoldDB" id="A0A1H2H4Z9"/>
<keyword evidence="7" id="KW-1133">Transmembrane helix</keyword>
<dbReference type="NCBIfam" id="TIGR00254">
    <property type="entry name" value="GGDEF"/>
    <property type="match status" value="1"/>
</dbReference>
<evidence type="ECO:0000256" key="3">
    <source>
        <dbReference type="ARBA" id="ARBA00004651"/>
    </source>
</evidence>
<dbReference type="EMBL" id="LT629780">
    <property type="protein sequence ID" value="SDU26904.1"/>
    <property type="molecule type" value="Genomic_DNA"/>
</dbReference>
<sequence length="531" mass="58427">MSITPLFRMDLRRLILLLAILSALVTLANSLYASYRVQRQMLIDNTLESNHAYAAKLAGSVGDFLDSAQQQLAYSAGLLATRYADTAYLEAEAQRLRLQTDSFNSVVFVDATGRVLATSPDTLQILGRRLDTPGAVEALRERRPLVSAPYLSLRGNLLVFISHPVRDAAGRYLGYIGGTIYLKQTSILNRLIGEHHHRDGSYLYVVDASRRLLYHPQAERVGTQVGDNPVIDTVIAGGEGSLRLRNSQGTDVLAGYAGVPQAGWGIVAQRPTEATLAGLDGLMLGVLRNALPLALLTALCIWWFARLISRPLWQLADGAQDMDRPGTAARIEGVRSWYFESSELKRAMLVGIGLLHGTIGRLRRDVQTDPLTGLHNRRGLDLAVELWRGEQRPFAVVALDIDHFKRVNDNHGHDAGDRVLQELARLMGESSREDDVLCRVGGEEFLMLLPNASVEVAAQVAERLRRRVEQTPVEPVGSLTVSLGVAHWPRDGSGIDQVLKRADEMLYRAKRHGRNRVETADARQPAGAVPA</sequence>
<dbReference type="OrthoDB" id="9812260at2"/>
<dbReference type="SUPFAM" id="SSF55073">
    <property type="entry name" value="Nucleotide cyclase"/>
    <property type="match status" value="1"/>
</dbReference>
<protein>
    <recommendedName>
        <fullName evidence="4">diguanylate cyclase</fullName>
        <ecNumber evidence="4">2.7.7.65</ecNumber>
    </recommendedName>
</protein>
<reference evidence="11" key="1">
    <citation type="submission" date="2016-10" db="EMBL/GenBank/DDBJ databases">
        <authorList>
            <person name="Varghese N."/>
            <person name="Submissions S."/>
        </authorList>
    </citation>
    <scope>NUCLEOTIDE SEQUENCE [LARGE SCALE GENOMIC DNA]</scope>
    <source>
        <strain evidence="11">CCTCC 2012022</strain>
    </source>
</reference>
<dbReference type="PANTHER" id="PTHR45138:SF24">
    <property type="entry name" value="DIGUANYLATE CYCLASE DGCC-RELATED"/>
    <property type="match status" value="1"/>
</dbReference>
<dbReference type="Gene3D" id="3.30.450.20">
    <property type="entry name" value="PAS domain"/>
    <property type="match status" value="1"/>
</dbReference>
<proteinExistence type="predicted"/>
<evidence type="ECO:0000256" key="8">
    <source>
        <dbReference type="ARBA" id="ARBA00023136"/>
    </source>
</evidence>
<gene>
    <name evidence="10" type="ORF">SAMN05216580_2134</name>
</gene>
<dbReference type="InterPro" id="IPR050469">
    <property type="entry name" value="Diguanylate_Cyclase"/>
</dbReference>
<evidence type="ECO:0000313" key="10">
    <source>
        <dbReference type="EMBL" id="SDU26904.1"/>
    </source>
</evidence>
<evidence type="ECO:0000256" key="1">
    <source>
        <dbReference type="ARBA" id="ARBA00001946"/>
    </source>
</evidence>
<dbReference type="PANTHER" id="PTHR45138">
    <property type="entry name" value="REGULATORY COMPONENTS OF SENSORY TRANSDUCTION SYSTEM"/>
    <property type="match status" value="1"/>
</dbReference>
<name>A0A1H2H4Z9_9GAMM</name>
<dbReference type="FunFam" id="3.30.70.270:FF:000001">
    <property type="entry name" value="Diguanylate cyclase domain protein"/>
    <property type="match status" value="1"/>
</dbReference>
<evidence type="ECO:0000256" key="6">
    <source>
        <dbReference type="ARBA" id="ARBA00022692"/>
    </source>
</evidence>
<comment type="cofactor">
    <cofactor evidence="1">
        <name>Mg(2+)</name>
        <dbReference type="ChEBI" id="CHEBI:18420"/>
    </cofactor>
</comment>
<dbReference type="Proteomes" id="UP000243063">
    <property type="component" value="Chromosome I"/>
</dbReference>
<dbReference type="Gene3D" id="3.30.70.270">
    <property type="match status" value="1"/>
</dbReference>
<keyword evidence="8" id="KW-0472">Membrane</keyword>
<dbReference type="RefSeq" id="WP_090214261.1">
    <property type="nucleotide sequence ID" value="NZ_LT629780.1"/>
</dbReference>
<evidence type="ECO:0000256" key="4">
    <source>
        <dbReference type="ARBA" id="ARBA00012528"/>
    </source>
</evidence>
<comment type="subcellular location">
    <subcellularLocation>
        <location evidence="2">Cell inner membrane</location>
    </subcellularLocation>
    <subcellularLocation>
        <location evidence="3">Cell membrane</location>
        <topology evidence="3">Multi-pass membrane protein</topology>
    </subcellularLocation>
</comment>
<feature type="domain" description="GGDEF" evidence="9">
    <location>
        <begin position="392"/>
        <end position="522"/>
    </location>
</feature>
<evidence type="ECO:0000313" key="11">
    <source>
        <dbReference type="Proteomes" id="UP000243063"/>
    </source>
</evidence>
<evidence type="ECO:0000256" key="5">
    <source>
        <dbReference type="ARBA" id="ARBA00022475"/>
    </source>
</evidence>
<evidence type="ECO:0000256" key="7">
    <source>
        <dbReference type="ARBA" id="ARBA00022989"/>
    </source>
</evidence>
<dbReference type="InterPro" id="IPR000160">
    <property type="entry name" value="GGDEF_dom"/>
</dbReference>
<evidence type="ECO:0000256" key="2">
    <source>
        <dbReference type="ARBA" id="ARBA00004533"/>
    </source>
</evidence>
<dbReference type="SMART" id="SM00267">
    <property type="entry name" value="GGDEF"/>
    <property type="match status" value="1"/>
</dbReference>
<evidence type="ECO:0000259" key="9">
    <source>
        <dbReference type="PROSITE" id="PS50887"/>
    </source>
</evidence>
<dbReference type="GO" id="GO:1902201">
    <property type="term" value="P:negative regulation of bacterial-type flagellum-dependent cell motility"/>
    <property type="evidence" value="ECO:0007669"/>
    <property type="project" value="TreeGrafter"/>
</dbReference>
<keyword evidence="5" id="KW-1003">Cell membrane</keyword>
<keyword evidence="11" id="KW-1185">Reference proteome</keyword>
<dbReference type="InterPro" id="IPR033479">
    <property type="entry name" value="dCache_1"/>
</dbReference>
<dbReference type="Pfam" id="PF02743">
    <property type="entry name" value="dCache_1"/>
    <property type="match status" value="1"/>
</dbReference>
<dbReference type="Pfam" id="PF00990">
    <property type="entry name" value="GGDEF"/>
    <property type="match status" value="1"/>
</dbReference>
<dbReference type="InterPro" id="IPR029151">
    <property type="entry name" value="Sensor-like_sf"/>
</dbReference>
<dbReference type="GO" id="GO:0043709">
    <property type="term" value="P:cell adhesion involved in single-species biofilm formation"/>
    <property type="evidence" value="ECO:0007669"/>
    <property type="project" value="TreeGrafter"/>
</dbReference>
<keyword evidence="6" id="KW-0812">Transmembrane</keyword>
<dbReference type="GO" id="GO:0052621">
    <property type="term" value="F:diguanylate cyclase activity"/>
    <property type="evidence" value="ECO:0007669"/>
    <property type="project" value="UniProtKB-EC"/>
</dbReference>
<dbReference type="InterPro" id="IPR043128">
    <property type="entry name" value="Rev_trsase/Diguanyl_cyclase"/>
</dbReference>
<dbReference type="PROSITE" id="PS50887">
    <property type="entry name" value="GGDEF"/>
    <property type="match status" value="1"/>
</dbReference>
<dbReference type="InterPro" id="IPR029787">
    <property type="entry name" value="Nucleotide_cyclase"/>
</dbReference>
<dbReference type="CDD" id="cd18774">
    <property type="entry name" value="PDC2_HK_sensor"/>
    <property type="match status" value="1"/>
</dbReference>
<dbReference type="SUPFAM" id="SSF103190">
    <property type="entry name" value="Sensory domain-like"/>
    <property type="match status" value="2"/>
</dbReference>
<dbReference type="STRING" id="1245526.SAMN05216580_2134"/>
<accession>A0A1H2H4Z9</accession>